<reference evidence="3" key="2">
    <citation type="submission" date="2018-05" db="EMBL/GenBank/DDBJ databases">
        <title>OmerRS3 (Oryza meridionalis Reference Sequence Version 3).</title>
        <authorList>
            <person name="Zhang J."/>
            <person name="Kudrna D."/>
            <person name="Lee S."/>
            <person name="Talag J."/>
            <person name="Welchert J."/>
            <person name="Wing R.A."/>
        </authorList>
    </citation>
    <scope>NUCLEOTIDE SEQUENCE [LARGE SCALE GENOMIC DNA]</scope>
    <source>
        <strain evidence="3">cv. OR44</strain>
    </source>
</reference>
<keyword evidence="1" id="KW-0175">Coiled coil</keyword>
<dbReference type="HOGENOM" id="CLU_571594_0_0_1"/>
<proteinExistence type="predicted"/>
<name>A0A0E0D2E4_9ORYZ</name>
<dbReference type="Gramene" id="OMERI03G20010.1">
    <property type="protein sequence ID" value="OMERI03G20010.1"/>
    <property type="gene ID" value="OMERI03G20010"/>
</dbReference>
<feature type="region of interest" description="Disordered" evidence="2">
    <location>
        <begin position="1"/>
        <end position="21"/>
    </location>
</feature>
<dbReference type="Proteomes" id="UP000008021">
    <property type="component" value="Chromosome 3"/>
</dbReference>
<keyword evidence="4" id="KW-1185">Reference proteome</keyword>
<feature type="compositionally biased region" description="Basic residues" evidence="2">
    <location>
        <begin position="1"/>
        <end position="15"/>
    </location>
</feature>
<sequence length="478" mass="54075">MEKSKKPASKQKSKKTSSGLGPSIIFEKRLNKLVSKGAIASPNLVIRPVTNIVKDVDGPSKKYIGPYTKKEHGTYLAVQQENSSPTLKRKKMPSSSPVDSNLKKVRIALDSDDEDENIMSYVLPAIENVPEVINLNFQSRKNIVEDQATEPFIMTPSPELIKDVLGGFSKRCSKNGTWLMGLPDFCADGESSSQGSKLCLDDLKYSSSLHQLGNEIAPSLITPELEKEFLEHNDLISAWTALDVSALETATIARLQRGVAQKALLEICARRKKSLERIAKLEEKAEAVGDNKKLIMRQKELDKLVLDHQEVSRERAISEDKLRALIAELEKENQRLEFARQAEEEKTASALQELDVGRQQLFESCKLVGRALKKLGAEPAQLEKMSRALKVVKNLRAAERMITPLHRFFSWERQHRGGSLRDFVLEFRSHRLKNNSDSTEFWNNFQPSERQLRIRKRRYSIVPYTGEPTPLRVVFPSE</sequence>
<accession>A0A0E0D2E4</accession>
<evidence type="ECO:0000313" key="4">
    <source>
        <dbReference type="Proteomes" id="UP000008021"/>
    </source>
</evidence>
<evidence type="ECO:0000256" key="1">
    <source>
        <dbReference type="SAM" id="Coils"/>
    </source>
</evidence>
<dbReference type="EnsemblPlants" id="OMERI03G20010.1">
    <property type="protein sequence ID" value="OMERI03G20010.1"/>
    <property type="gene ID" value="OMERI03G20010"/>
</dbReference>
<reference evidence="3" key="1">
    <citation type="submission" date="2015-04" db="UniProtKB">
        <authorList>
            <consortium name="EnsemblPlants"/>
        </authorList>
    </citation>
    <scope>IDENTIFICATION</scope>
</reference>
<feature type="coiled-coil region" evidence="1">
    <location>
        <begin position="271"/>
        <end position="346"/>
    </location>
</feature>
<protein>
    <submittedName>
        <fullName evidence="3">Uncharacterized protein</fullName>
    </submittedName>
</protein>
<evidence type="ECO:0000313" key="3">
    <source>
        <dbReference type="EnsemblPlants" id="OMERI03G20010.1"/>
    </source>
</evidence>
<evidence type="ECO:0000256" key="2">
    <source>
        <dbReference type="SAM" id="MobiDB-lite"/>
    </source>
</evidence>
<feature type="region of interest" description="Disordered" evidence="2">
    <location>
        <begin position="80"/>
        <end position="99"/>
    </location>
</feature>
<organism evidence="3">
    <name type="scientific">Oryza meridionalis</name>
    <dbReference type="NCBI Taxonomy" id="40149"/>
    <lineage>
        <taxon>Eukaryota</taxon>
        <taxon>Viridiplantae</taxon>
        <taxon>Streptophyta</taxon>
        <taxon>Embryophyta</taxon>
        <taxon>Tracheophyta</taxon>
        <taxon>Spermatophyta</taxon>
        <taxon>Magnoliopsida</taxon>
        <taxon>Liliopsida</taxon>
        <taxon>Poales</taxon>
        <taxon>Poaceae</taxon>
        <taxon>BOP clade</taxon>
        <taxon>Oryzoideae</taxon>
        <taxon>Oryzeae</taxon>
        <taxon>Oryzinae</taxon>
        <taxon>Oryza</taxon>
    </lineage>
</organism>
<dbReference type="AlphaFoldDB" id="A0A0E0D2E4"/>